<accession>A0A096AT12</accession>
<dbReference type="Pfam" id="PF00364">
    <property type="entry name" value="Biotin_lipoyl"/>
    <property type="match status" value="1"/>
</dbReference>
<reference evidence="3 4" key="1">
    <citation type="submission" date="2014-07" db="EMBL/GenBank/DDBJ databases">
        <authorList>
            <person name="McCorrison J."/>
            <person name="Sanka R."/>
            <person name="Torralba M."/>
            <person name="Gillis M."/>
            <person name="Haft D.H."/>
            <person name="Methe B."/>
            <person name="Sutton G."/>
            <person name="Nelson K.E."/>
        </authorList>
    </citation>
    <scope>NUCLEOTIDE SEQUENCE [LARGE SCALE GENOMIC DNA]</scope>
    <source>
        <strain evidence="3 4">DNF00882</strain>
    </source>
</reference>
<gene>
    <name evidence="3" type="ORF">HMPREF0654_03570</name>
</gene>
<dbReference type="PANTHER" id="PTHR45266:SF3">
    <property type="entry name" value="OXALOACETATE DECARBOXYLASE ALPHA CHAIN"/>
    <property type="match status" value="1"/>
</dbReference>
<evidence type="ECO:0000313" key="3">
    <source>
        <dbReference type="EMBL" id="KGF49851.1"/>
    </source>
</evidence>
<dbReference type="Proteomes" id="UP000029538">
    <property type="component" value="Unassembled WGS sequence"/>
</dbReference>
<dbReference type="InterPro" id="IPR001882">
    <property type="entry name" value="Biotin_BS"/>
</dbReference>
<dbReference type="InterPro" id="IPR000089">
    <property type="entry name" value="Biotin_lipoyl"/>
</dbReference>
<dbReference type="InterPro" id="IPR050709">
    <property type="entry name" value="Biotin_Carboxyl_Carrier/Decarb"/>
</dbReference>
<dbReference type="FunFam" id="2.40.50.100:FF:000003">
    <property type="entry name" value="Acetyl-CoA carboxylase biotin carboxyl carrier protein"/>
    <property type="match status" value="1"/>
</dbReference>
<dbReference type="AlphaFoldDB" id="A0A096AT12"/>
<dbReference type="SUPFAM" id="SSF51230">
    <property type="entry name" value="Single hybrid motif"/>
    <property type="match status" value="1"/>
</dbReference>
<evidence type="ECO:0000259" key="2">
    <source>
        <dbReference type="PROSITE" id="PS50968"/>
    </source>
</evidence>
<sequence>MKEFKYTIDGKEYKVEIGNISEDNIAEVSVNGEAFKVQMEKPAEPEKKKVELGKPVAENESEGAVSAANVNTSNAIKAPLPGTITSIEVTVGQEVKAGDTVLVLEAMKMQNNIEAEKDGKVTAIIVKVGQAVLEDEPMVVIE</sequence>
<dbReference type="EMBL" id="JRNR01000024">
    <property type="protein sequence ID" value="KGF49851.1"/>
    <property type="molecule type" value="Genomic_DNA"/>
</dbReference>
<dbReference type="Gene3D" id="2.40.50.100">
    <property type="match status" value="1"/>
</dbReference>
<name>A0A096AT12_9BACT</name>
<comment type="caution">
    <text evidence="3">The sequence shown here is derived from an EMBL/GenBank/DDBJ whole genome shotgun (WGS) entry which is preliminary data.</text>
</comment>
<dbReference type="CDD" id="cd06850">
    <property type="entry name" value="biotinyl_domain"/>
    <property type="match status" value="1"/>
</dbReference>
<dbReference type="RefSeq" id="WP_004355351.1">
    <property type="nucleotide sequence ID" value="NZ_JRNR01000024.1"/>
</dbReference>
<evidence type="ECO:0000256" key="1">
    <source>
        <dbReference type="ARBA" id="ARBA00023267"/>
    </source>
</evidence>
<proteinExistence type="predicted"/>
<dbReference type="PANTHER" id="PTHR45266">
    <property type="entry name" value="OXALOACETATE DECARBOXYLASE ALPHA CHAIN"/>
    <property type="match status" value="1"/>
</dbReference>
<keyword evidence="1" id="KW-0092">Biotin</keyword>
<dbReference type="InterPro" id="IPR011053">
    <property type="entry name" value="Single_hybrid_motif"/>
</dbReference>
<protein>
    <submittedName>
        <fullName evidence="3">Biofilm PGA synthesis protein PgaD</fullName>
    </submittedName>
</protein>
<dbReference type="PROSITE" id="PS00188">
    <property type="entry name" value="BIOTIN"/>
    <property type="match status" value="1"/>
</dbReference>
<feature type="domain" description="Lipoyl-binding" evidence="2">
    <location>
        <begin position="67"/>
        <end position="142"/>
    </location>
</feature>
<dbReference type="PROSITE" id="PS50968">
    <property type="entry name" value="BIOTINYL_LIPOYL"/>
    <property type="match status" value="1"/>
</dbReference>
<evidence type="ECO:0000313" key="4">
    <source>
        <dbReference type="Proteomes" id="UP000029538"/>
    </source>
</evidence>
<dbReference type="GeneID" id="91083495"/>
<organism evidence="3 4">
    <name type="scientific">Prevotella disiens DNF00882</name>
    <dbReference type="NCBI Taxonomy" id="1401075"/>
    <lineage>
        <taxon>Bacteria</taxon>
        <taxon>Pseudomonadati</taxon>
        <taxon>Bacteroidota</taxon>
        <taxon>Bacteroidia</taxon>
        <taxon>Bacteroidales</taxon>
        <taxon>Prevotellaceae</taxon>
        <taxon>Prevotella</taxon>
    </lineage>
</organism>